<feature type="binding site" evidence="18">
    <location>
        <position position="225"/>
    </location>
    <ligand>
        <name>Mg(2+)</name>
        <dbReference type="ChEBI" id="CHEBI:18420"/>
    </ligand>
</feature>
<dbReference type="GO" id="GO:0008360">
    <property type="term" value="P:regulation of cell shape"/>
    <property type="evidence" value="ECO:0007669"/>
    <property type="project" value="UniProtKB-KW"/>
</dbReference>
<feature type="binding site" evidence="18">
    <location>
        <position position="421"/>
    </location>
    <ligand>
        <name>acetyl-CoA</name>
        <dbReference type="ChEBI" id="CHEBI:57288"/>
    </ligand>
</feature>
<comment type="pathway">
    <text evidence="18">Bacterial outer membrane biogenesis; LPS lipid A biosynthesis.</text>
</comment>
<feature type="binding site" evidence="18">
    <location>
        <position position="73"/>
    </location>
    <ligand>
        <name>UDP-N-acetyl-alpha-D-glucosamine</name>
        <dbReference type="ChEBI" id="CHEBI:57705"/>
    </ligand>
</feature>
<evidence type="ECO:0000256" key="18">
    <source>
        <dbReference type="HAMAP-Rule" id="MF_01631"/>
    </source>
</evidence>
<dbReference type="PANTHER" id="PTHR43584">
    <property type="entry name" value="NUCLEOTIDYL TRANSFERASE"/>
    <property type="match status" value="1"/>
</dbReference>
<comment type="pathway">
    <text evidence="18">Nucleotide-sugar biosynthesis; UDP-N-acetyl-alpha-D-glucosamine biosynthesis; UDP-N-acetyl-alpha-D-glucosamine from N-acetyl-alpha-D-glucosamine 1-phosphate: step 1/1.</text>
</comment>
<evidence type="ECO:0000256" key="1">
    <source>
        <dbReference type="ARBA" id="ARBA00004496"/>
    </source>
</evidence>
<evidence type="ECO:0000256" key="11">
    <source>
        <dbReference type="ARBA" id="ARBA00022984"/>
    </source>
</evidence>
<dbReference type="SUPFAM" id="SSF51161">
    <property type="entry name" value="Trimeric LpxA-like enzymes"/>
    <property type="match status" value="1"/>
</dbReference>
<dbReference type="GO" id="GO:0003977">
    <property type="term" value="F:UDP-N-acetylglucosamine diphosphorylase activity"/>
    <property type="evidence" value="ECO:0007669"/>
    <property type="project" value="UniProtKB-UniRule"/>
</dbReference>
<keyword evidence="22" id="KW-1185">Reference proteome</keyword>
<dbReference type="Pfam" id="PF12804">
    <property type="entry name" value="NTP_transf_3"/>
    <property type="match status" value="1"/>
</dbReference>
<keyword evidence="14 18" id="KW-0961">Cell wall biogenesis/degradation</keyword>
<keyword evidence="6 18" id="KW-0548">Nucleotidyltransferase</keyword>
<comment type="cofactor">
    <cofactor evidence="18">
        <name>Mg(2+)</name>
        <dbReference type="ChEBI" id="CHEBI:18420"/>
    </cofactor>
    <text evidence="18">Binds 1 Mg(2+) ion per subunit.</text>
</comment>
<dbReference type="InterPro" id="IPR038009">
    <property type="entry name" value="GlmU_C_LbH"/>
</dbReference>
<dbReference type="GO" id="GO:0000287">
    <property type="term" value="F:magnesium ion binding"/>
    <property type="evidence" value="ECO:0007669"/>
    <property type="project" value="UniProtKB-UniRule"/>
</dbReference>
<accession>A0A317CUG7</accession>
<dbReference type="Gene3D" id="2.160.10.10">
    <property type="entry name" value="Hexapeptide repeat proteins"/>
    <property type="match status" value="1"/>
</dbReference>
<keyword evidence="5 18" id="KW-0808">Transferase</keyword>
<keyword evidence="12 18" id="KW-0511">Multifunctional enzyme</keyword>
<feature type="binding site" evidence="18">
    <location>
        <position position="375"/>
    </location>
    <ligand>
        <name>UDP-N-acetyl-alpha-D-glucosamine</name>
        <dbReference type="ChEBI" id="CHEBI:57705"/>
    </ligand>
</feature>
<dbReference type="InterPro" id="IPR011004">
    <property type="entry name" value="Trimer_LpxA-like_sf"/>
</dbReference>
<feature type="binding site" evidence="18">
    <location>
        <position position="349"/>
    </location>
    <ligand>
        <name>UDP-N-acetyl-alpha-D-glucosamine</name>
        <dbReference type="ChEBI" id="CHEBI:57705"/>
    </ligand>
</feature>
<evidence type="ECO:0000313" key="22">
    <source>
        <dbReference type="Proteomes" id="UP000245539"/>
    </source>
</evidence>
<feature type="binding site" evidence="18">
    <location>
        <begin position="384"/>
        <end position="385"/>
    </location>
    <ligand>
        <name>acetyl-CoA</name>
        <dbReference type="ChEBI" id="CHEBI:57288"/>
    </ligand>
</feature>
<dbReference type="UniPathway" id="UPA00113">
    <property type="reaction ID" value="UER00532"/>
</dbReference>
<dbReference type="EMBL" id="QGKM01000005">
    <property type="protein sequence ID" value="PWR00121.1"/>
    <property type="molecule type" value="Genomic_DNA"/>
</dbReference>
<evidence type="ECO:0000256" key="9">
    <source>
        <dbReference type="ARBA" id="ARBA00022842"/>
    </source>
</evidence>
<dbReference type="UniPathway" id="UPA00973"/>
<evidence type="ECO:0000256" key="13">
    <source>
        <dbReference type="ARBA" id="ARBA00023315"/>
    </source>
</evidence>
<dbReference type="Gene3D" id="3.90.550.10">
    <property type="entry name" value="Spore Coat Polysaccharide Biosynthesis Protein SpsA, Chain A"/>
    <property type="match status" value="1"/>
</dbReference>
<evidence type="ECO:0000256" key="7">
    <source>
        <dbReference type="ARBA" id="ARBA00022723"/>
    </source>
</evidence>
<dbReference type="InterPro" id="IPR025877">
    <property type="entry name" value="MobA-like_NTP_Trfase"/>
</dbReference>
<evidence type="ECO:0000256" key="17">
    <source>
        <dbReference type="ARBA" id="ARBA00049628"/>
    </source>
</evidence>
<gene>
    <name evidence="18 21" type="primary">glmU</name>
    <name evidence="21" type="ORF">DKW60_02995</name>
</gene>
<dbReference type="InterPro" id="IPR001451">
    <property type="entry name" value="Hexapep"/>
</dbReference>
<protein>
    <recommendedName>
        <fullName evidence="18">Bifunctional protein GlmU</fullName>
    </recommendedName>
    <domain>
        <recommendedName>
            <fullName evidence="18">UDP-N-acetylglucosamine pyrophosphorylase</fullName>
            <ecNumber evidence="18">2.7.7.23</ecNumber>
        </recommendedName>
        <alternativeName>
            <fullName evidence="18">N-acetylglucosamine-1-phosphate uridyltransferase</fullName>
        </alternativeName>
    </domain>
    <domain>
        <recommendedName>
            <fullName evidence="18">Glucosamine-1-phosphate N-acetyltransferase</fullName>
            <ecNumber evidence="18">2.3.1.157</ecNumber>
        </recommendedName>
    </domain>
</protein>
<evidence type="ECO:0000256" key="16">
    <source>
        <dbReference type="ARBA" id="ARBA00048493"/>
    </source>
</evidence>
<feature type="binding site" evidence="18">
    <location>
        <position position="152"/>
    </location>
    <ligand>
        <name>UDP-N-acetyl-alpha-D-glucosamine</name>
        <dbReference type="ChEBI" id="CHEBI:57705"/>
    </ligand>
</feature>
<feature type="binding site" evidence="18">
    <location>
        <position position="438"/>
    </location>
    <ligand>
        <name>acetyl-CoA</name>
        <dbReference type="ChEBI" id="CHEBI:57288"/>
    </ligand>
</feature>
<dbReference type="HAMAP" id="MF_01631">
    <property type="entry name" value="GlmU"/>
    <property type="match status" value="1"/>
</dbReference>
<evidence type="ECO:0000259" key="20">
    <source>
        <dbReference type="Pfam" id="PF25087"/>
    </source>
</evidence>
<feature type="region of interest" description="N-acetyltransferase" evidence="18">
    <location>
        <begin position="249"/>
        <end position="454"/>
    </location>
</feature>
<dbReference type="InterPro" id="IPR005882">
    <property type="entry name" value="Bifunctional_GlmU"/>
</dbReference>
<keyword evidence="9 18" id="KW-0460">Magnesium</keyword>
<dbReference type="OrthoDB" id="9775031at2"/>
<dbReference type="Pfam" id="PF25087">
    <property type="entry name" value="GMPPB_C"/>
    <property type="match status" value="1"/>
</dbReference>
<keyword evidence="11 18" id="KW-0573">Peptidoglycan synthesis</keyword>
<feature type="binding site" evidence="18">
    <location>
        <position position="403"/>
    </location>
    <ligand>
        <name>acetyl-CoA</name>
        <dbReference type="ChEBI" id="CHEBI:57288"/>
    </ligand>
</feature>
<keyword evidence="13 18" id="KW-0012">Acyltransferase</keyword>
<feature type="binding site" evidence="18">
    <location>
        <position position="137"/>
    </location>
    <ligand>
        <name>UDP-N-acetyl-alpha-D-glucosamine</name>
        <dbReference type="ChEBI" id="CHEBI:57705"/>
    </ligand>
</feature>
<dbReference type="InterPro" id="IPR029044">
    <property type="entry name" value="Nucleotide-diphossugar_trans"/>
</dbReference>
<keyword evidence="10 18" id="KW-0133">Cell shape</keyword>
<dbReference type="GO" id="GO:0016020">
    <property type="term" value="C:membrane"/>
    <property type="evidence" value="ECO:0007669"/>
    <property type="project" value="GOC"/>
</dbReference>
<feature type="binding site" evidence="18">
    <location>
        <begin position="8"/>
        <end position="11"/>
    </location>
    <ligand>
        <name>UDP-N-acetyl-alpha-D-glucosamine</name>
        <dbReference type="ChEBI" id="CHEBI:57705"/>
    </ligand>
</feature>
<evidence type="ECO:0000256" key="5">
    <source>
        <dbReference type="ARBA" id="ARBA00022679"/>
    </source>
</evidence>
<comment type="similarity">
    <text evidence="2 18">In the C-terminal section; belongs to the transferase hexapeptide repeat family.</text>
</comment>
<keyword evidence="8 18" id="KW-0677">Repeat</keyword>
<dbReference type="Pfam" id="PF00132">
    <property type="entry name" value="Hexapep"/>
    <property type="match status" value="1"/>
</dbReference>
<feature type="binding site" evidence="18">
    <location>
        <position position="102"/>
    </location>
    <ligand>
        <name>Mg(2+)</name>
        <dbReference type="ChEBI" id="CHEBI:18420"/>
    </ligand>
</feature>
<dbReference type="CDD" id="cd02540">
    <property type="entry name" value="GT2_GlmU_N_bac"/>
    <property type="match status" value="1"/>
</dbReference>
<feature type="binding site" evidence="18">
    <location>
        <position position="331"/>
    </location>
    <ligand>
        <name>UDP-N-acetyl-alpha-D-glucosamine</name>
        <dbReference type="ChEBI" id="CHEBI:57705"/>
    </ligand>
</feature>
<feature type="binding site" evidence="18">
    <location>
        <begin position="78"/>
        <end position="79"/>
    </location>
    <ligand>
        <name>UDP-N-acetyl-alpha-D-glucosamine</name>
        <dbReference type="ChEBI" id="CHEBI:57705"/>
    </ligand>
</feature>
<dbReference type="CDD" id="cd03353">
    <property type="entry name" value="LbH_GlmU_C"/>
    <property type="match status" value="1"/>
</dbReference>
<feature type="domain" description="Mannose-1-phosphate guanyltransferase C-terminal" evidence="20">
    <location>
        <begin position="260"/>
        <end position="342"/>
    </location>
</feature>
<dbReference type="GO" id="GO:0006048">
    <property type="term" value="P:UDP-N-acetylglucosamine biosynthetic process"/>
    <property type="evidence" value="ECO:0007669"/>
    <property type="project" value="UniProtKB-UniPathway"/>
</dbReference>
<feature type="active site" description="Proton acceptor" evidence="18">
    <location>
        <position position="361"/>
    </location>
</feature>
<dbReference type="GO" id="GO:0019134">
    <property type="term" value="F:glucosamine-1-phosphate N-acetyltransferase activity"/>
    <property type="evidence" value="ECO:0007669"/>
    <property type="project" value="UniProtKB-UniRule"/>
</dbReference>
<evidence type="ECO:0000256" key="12">
    <source>
        <dbReference type="ARBA" id="ARBA00023268"/>
    </source>
</evidence>
<comment type="catalytic activity">
    <reaction evidence="15 18">
        <text>alpha-D-glucosamine 1-phosphate + acetyl-CoA = N-acetyl-alpha-D-glucosamine 1-phosphate + CoA + H(+)</text>
        <dbReference type="Rhea" id="RHEA:13725"/>
        <dbReference type="ChEBI" id="CHEBI:15378"/>
        <dbReference type="ChEBI" id="CHEBI:57287"/>
        <dbReference type="ChEBI" id="CHEBI:57288"/>
        <dbReference type="ChEBI" id="CHEBI:57776"/>
        <dbReference type="ChEBI" id="CHEBI:58516"/>
        <dbReference type="EC" id="2.3.1.157"/>
    </reaction>
</comment>
<evidence type="ECO:0000256" key="2">
    <source>
        <dbReference type="ARBA" id="ARBA00007707"/>
    </source>
</evidence>
<evidence type="ECO:0000256" key="10">
    <source>
        <dbReference type="ARBA" id="ARBA00022960"/>
    </source>
</evidence>
<feature type="binding site" evidence="18">
    <location>
        <position position="225"/>
    </location>
    <ligand>
        <name>UDP-N-acetyl-alpha-D-glucosamine</name>
        <dbReference type="ChEBI" id="CHEBI:57705"/>
    </ligand>
</feature>
<comment type="catalytic activity">
    <reaction evidence="16 18">
        <text>N-acetyl-alpha-D-glucosamine 1-phosphate + UTP + H(+) = UDP-N-acetyl-alpha-D-glucosamine + diphosphate</text>
        <dbReference type="Rhea" id="RHEA:13509"/>
        <dbReference type="ChEBI" id="CHEBI:15378"/>
        <dbReference type="ChEBI" id="CHEBI:33019"/>
        <dbReference type="ChEBI" id="CHEBI:46398"/>
        <dbReference type="ChEBI" id="CHEBI:57705"/>
        <dbReference type="ChEBI" id="CHEBI:57776"/>
        <dbReference type="EC" id="2.7.7.23"/>
    </reaction>
</comment>
<dbReference type="GO" id="GO:0000902">
    <property type="term" value="P:cell morphogenesis"/>
    <property type="evidence" value="ECO:0007669"/>
    <property type="project" value="UniProtKB-UniRule"/>
</dbReference>
<evidence type="ECO:0000256" key="8">
    <source>
        <dbReference type="ARBA" id="ARBA00022737"/>
    </source>
</evidence>
<evidence type="ECO:0000256" key="15">
    <source>
        <dbReference type="ARBA" id="ARBA00048247"/>
    </source>
</evidence>
<evidence type="ECO:0000259" key="19">
    <source>
        <dbReference type="Pfam" id="PF12804"/>
    </source>
</evidence>
<dbReference type="GO" id="GO:0009245">
    <property type="term" value="P:lipid A biosynthetic process"/>
    <property type="evidence" value="ECO:0007669"/>
    <property type="project" value="UniProtKB-UniRule"/>
</dbReference>
<feature type="region of interest" description="Pyrophosphorylase" evidence="18">
    <location>
        <begin position="1"/>
        <end position="227"/>
    </location>
</feature>
<comment type="subunit">
    <text evidence="18">Homotrimer.</text>
</comment>
<feature type="binding site" evidence="18">
    <location>
        <position position="364"/>
    </location>
    <ligand>
        <name>UDP-N-acetyl-alpha-D-glucosamine</name>
        <dbReference type="ChEBI" id="CHEBI:57705"/>
    </ligand>
</feature>
<dbReference type="PANTHER" id="PTHR43584:SF3">
    <property type="entry name" value="BIFUNCTIONAL PROTEIN GLMU"/>
    <property type="match status" value="1"/>
</dbReference>
<feature type="binding site" evidence="18">
    <location>
        <begin position="100"/>
        <end position="102"/>
    </location>
    <ligand>
        <name>UDP-N-acetyl-alpha-D-glucosamine</name>
        <dbReference type="ChEBI" id="CHEBI:57705"/>
    </ligand>
</feature>
<dbReference type="InterPro" id="IPR050065">
    <property type="entry name" value="GlmU-like"/>
</dbReference>
<evidence type="ECO:0000256" key="3">
    <source>
        <dbReference type="ARBA" id="ARBA00007947"/>
    </source>
</evidence>
<dbReference type="Proteomes" id="UP000245539">
    <property type="component" value="Unassembled WGS sequence"/>
</dbReference>
<feature type="binding site" evidence="18">
    <location>
        <position position="378"/>
    </location>
    <ligand>
        <name>acetyl-CoA</name>
        <dbReference type="ChEBI" id="CHEBI:57288"/>
    </ligand>
</feature>
<feature type="binding site" evidence="18">
    <location>
        <position position="167"/>
    </location>
    <ligand>
        <name>UDP-N-acetyl-alpha-D-glucosamine</name>
        <dbReference type="ChEBI" id="CHEBI:57705"/>
    </ligand>
</feature>
<dbReference type="NCBIfam" id="TIGR01173">
    <property type="entry name" value="glmU"/>
    <property type="match status" value="1"/>
</dbReference>
<dbReference type="EC" id="2.3.1.157" evidence="18"/>
<sequence>MNIKSIILAAGKGTRMRSELPKVMHKIGGKPMLQHVIDTSRELSSGPIVGVVGHAAESVINGISDDTIQWVHQYEQLGTGHAVLQAVPYIDDEDIVLIAYGDVPLVKSETLLPLCACIGEYDYALLTTKLRQPFGYGRIVRDPAGNIRRIVEEKDADEEIKKINEINTGIVAAKGSCIKRWLSLLDSDNAQNEYYLTDCVEHAVAEGASITSVDCANPDEIQGVNNRQQQAMLERVYQARKVSELMAEGVTILDPARVDIRGNVSVGKDVVIDINAVLEGDVKLGDGVVIETNCVISNSVIGPNVTVKSHSVIDNAVVGESCDIGPFARIRPGTELASNAKVGNFVEIKKSNIGEGSKISHLSYIGDTEMGANVNIGAGTITCNYDGVNKFKTIIGDDAFVGSDSQLVAPVSIAKGSTIGAGSTITKNTPEDCLSLSRSKQVSIPSWQRPVKTK</sequence>
<comment type="pathway">
    <text evidence="18">Nucleotide-sugar biosynthesis; UDP-N-acetyl-alpha-D-glucosamine biosynthesis; N-acetyl-alpha-D-glucosamine 1-phosphate from alpha-D-glucosamine 6-phosphate (route II): step 2/2.</text>
</comment>
<keyword evidence="4 18" id="KW-0963">Cytoplasm</keyword>
<evidence type="ECO:0000313" key="21">
    <source>
        <dbReference type="EMBL" id="PWR00121.1"/>
    </source>
</evidence>
<feature type="domain" description="MobA-like NTP transferase" evidence="19">
    <location>
        <begin position="6"/>
        <end position="136"/>
    </location>
</feature>
<keyword evidence="7 18" id="KW-0479">Metal-binding</keyword>
<comment type="caution">
    <text evidence="21">The sequence shown here is derived from an EMBL/GenBank/DDBJ whole genome shotgun (WGS) entry which is preliminary data.</text>
</comment>
<comment type="function">
    <text evidence="17 18">Catalyzes the last two sequential reactions in the de novo biosynthetic pathway for UDP-N-acetylglucosamine (UDP-GlcNAc). The C-terminal domain catalyzes the transfer of acetyl group from acetyl coenzyme A to glucosamine-1-phosphate (GlcN-1-P) to produce N-acetylglucosamine-1-phosphate (GlcNAc-1-P), which is converted into UDP-GlcNAc by the transfer of uridine 5-monophosphate (from uridine 5-triphosphate), a reaction catalyzed by the N-terminal domain.</text>
</comment>
<feature type="region of interest" description="Linker" evidence="18">
    <location>
        <begin position="228"/>
        <end position="248"/>
    </location>
</feature>
<evidence type="ECO:0000256" key="14">
    <source>
        <dbReference type="ARBA" id="ARBA00023316"/>
    </source>
</evidence>
<dbReference type="SUPFAM" id="SSF53448">
    <property type="entry name" value="Nucleotide-diphospho-sugar transferases"/>
    <property type="match status" value="1"/>
</dbReference>
<comment type="subcellular location">
    <subcellularLocation>
        <location evidence="1 18">Cytoplasm</location>
    </subcellularLocation>
</comment>
<feature type="binding site" evidence="18">
    <location>
        <position position="22"/>
    </location>
    <ligand>
        <name>UDP-N-acetyl-alpha-D-glucosamine</name>
        <dbReference type="ChEBI" id="CHEBI:57705"/>
    </ligand>
</feature>
<proteinExistence type="inferred from homology"/>
<evidence type="ECO:0000256" key="6">
    <source>
        <dbReference type="ARBA" id="ARBA00022695"/>
    </source>
</evidence>
<dbReference type="RefSeq" id="WP_109836177.1">
    <property type="nucleotide sequence ID" value="NZ_QGKM01000005.1"/>
</dbReference>
<dbReference type="GO" id="GO:0009252">
    <property type="term" value="P:peptidoglycan biosynthetic process"/>
    <property type="evidence" value="ECO:0007669"/>
    <property type="project" value="UniProtKB-UniRule"/>
</dbReference>
<reference evidence="21 22" key="1">
    <citation type="submission" date="2018-05" db="EMBL/GenBank/DDBJ databases">
        <title>Leucothrix arctica sp. nov., isolated from Arctic seawater.</title>
        <authorList>
            <person name="Choi A."/>
            <person name="Baek K."/>
        </authorList>
    </citation>
    <scope>NUCLEOTIDE SEQUENCE [LARGE SCALE GENOMIC DNA]</scope>
    <source>
        <strain evidence="21 22">JCM 18388</strain>
    </source>
</reference>
<evidence type="ECO:0000256" key="4">
    <source>
        <dbReference type="ARBA" id="ARBA00022490"/>
    </source>
</evidence>
<dbReference type="AlphaFoldDB" id="A0A317CUG7"/>
<name>A0A317CUG7_9GAMM</name>
<dbReference type="GO" id="GO:0005737">
    <property type="term" value="C:cytoplasm"/>
    <property type="evidence" value="ECO:0007669"/>
    <property type="project" value="UniProtKB-SubCell"/>
</dbReference>
<dbReference type="GO" id="GO:0071555">
    <property type="term" value="P:cell wall organization"/>
    <property type="evidence" value="ECO:0007669"/>
    <property type="project" value="UniProtKB-KW"/>
</dbReference>
<organism evidence="21 22">
    <name type="scientific">Leucothrix pacifica</name>
    <dbReference type="NCBI Taxonomy" id="1247513"/>
    <lineage>
        <taxon>Bacteria</taxon>
        <taxon>Pseudomonadati</taxon>
        <taxon>Pseudomonadota</taxon>
        <taxon>Gammaproteobacteria</taxon>
        <taxon>Thiotrichales</taxon>
        <taxon>Thiotrichaceae</taxon>
        <taxon>Leucothrix</taxon>
    </lineage>
</organism>
<dbReference type="InterPro" id="IPR056729">
    <property type="entry name" value="GMPPB_C"/>
</dbReference>
<comment type="similarity">
    <text evidence="3 18">In the N-terminal section; belongs to the N-acetylglucosamine-1-phosphate uridyltransferase family.</text>
</comment>
<dbReference type="EC" id="2.7.7.23" evidence="18"/>